<evidence type="ECO:0000313" key="1">
    <source>
        <dbReference type="EMBL" id="MBP2247947.1"/>
    </source>
</evidence>
<name>A0ABS4RYK1_PAEXY</name>
<gene>
    <name evidence="1" type="ORF">J2Z28_004616</name>
</gene>
<keyword evidence="2" id="KW-1185">Reference proteome</keyword>
<organism evidence="1 2">
    <name type="scientific">Paenibacillus xylanexedens</name>
    <dbReference type="NCBI Taxonomy" id="528191"/>
    <lineage>
        <taxon>Bacteria</taxon>
        <taxon>Bacillati</taxon>
        <taxon>Bacillota</taxon>
        <taxon>Bacilli</taxon>
        <taxon>Bacillales</taxon>
        <taxon>Paenibacillaceae</taxon>
        <taxon>Paenibacillus</taxon>
    </lineage>
</organism>
<proteinExistence type="predicted"/>
<comment type="caution">
    <text evidence="1">The sequence shown here is derived from an EMBL/GenBank/DDBJ whole genome shotgun (WGS) entry which is preliminary data.</text>
</comment>
<dbReference type="Proteomes" id="UP000810207">
    <property type="component" value="Unassembled WGS sequence"/>
</dbReference>
<accession>A0ABS4RYK1</accession>
<reference evidence="1 2" key="1">
    <citation type="submission" date="2021-03" db="EMBL/GenBank/DDBJ databases">
        <title>Genomic Encyclopedia of Type Strains, Phase IV (KMG-IV): sequencing the most valuable type-strain genomes for metagenomic binning, comparative biology and taxonomic classification.</title>
        <authorList>
            <person name="Goeker M."/>
        </authorList>
    </citation>
    <scope>NUCLEOTIDE SEQUENCE [LARGE SCALE GENOMIC DNA]</scope>
    <source>
        <strain evidence="1 2">DSM 21292</strain>
    </source>
</reference>
<dbReference type="EMBL" id="JAGIKV010000019">
    <property type="protein sequence ID" value="MBP2247947.1"/>
    <property type="molecule type" value="Genomic_DNA"/>
</dbReference>
<protein>
    <submittedName>
        <fullName evidence="1">Uncharacterized protein</fullName>
    </submittedName>
</protein>
<evidence type="ECO:0000313" key="2">
    <source>
        <dbReference type="Proteomes" id="UP000810207"/>
    </source>
</evidence>
<sequence>MDGVRRKSGPSSESGTAEGIITRRLLYEMAGYLCLLPAAGWAWEEPYGD</sequence>